<name>A0A8H6C9L2_9LECA</name>
<proteinExistence type="inferred from homology"/>
<dbReference type="InterPro" id="IPR029058">
    <property type="entry name" value="AB_hydrolase_fold"/>
</dbReference>
<feature type="compositionally biased region" description="Basic and acidic residues" evidence="2">
    <location>
        <begin position="1253"/>
        <end position="1262"/>
    </location>
</feature>
<feature type="compositionally biased region" description="Basic and acidic residues" evidence="2">
    <location>
        <begin position="1424"/>
        <end position="1437"/>
    </location>
</feature>
<evidence type="ECO:0000259" key="3">
    <source>
        <dbReference type="Pfam" id="PF05057"/>
    </source>
</evidence>
<accession>A0A8H6C9L2</accession>
<protein>
    <recommendedName>
        <fullName evidence="7">DUF676 domain-containing protein</fullName>
    </recommendedName>
</protein>
<feature type="compositionally biased region" description="Basic and acidic residues" evidence="2">
    <location>
        <begin position="1077"/>
        <end position="1092"/>
    </location>
</feature>
<dbReference type="PANTHER" id="PTHR48187:SF2">
    <property type="entry name" value="LD21810P"/>
    <property type="match status" value="1"/>
</dbReference>
<dbReference type="Gene3D" id="3.40.50.1820">
    <property type="entry name" value="alpha/beta hydrolase"/>
    <property type="match status" value="1"/>
</dbReference>
<feature type="domain" description="Orc1-like AAA ATPase" evidence="4">
    <location>
        <begin position="384"/>
        <end position="458"/>
    </location>
</feature>
<dbReference type="InterPro" id="IPR027417">
    <property type="entry name" value="P-loop_NTPase"/>
</dbReference>
<feature type="region of interest" description="Disordered" evidence="2">
    <location>
        <begin position="1424"/>
        <end position="1477"/>
    </location>
</feature>
<dbReference type="Pfam" id="PF05057">
    <property type="entry name" value="DUF676"/>
    <property type="match status" value="1"/>
</dbReference>
<comment type="caution">
    <text evidence="5">The sequence shown here is derived from an EMBL/GenBank/DDBJ whole genome shotgun (WGS) entry which is preliminary data.</text>
</comment>
<comment type="similarity">
    <text evidence="1">Belongs to the putative lipase ROG1 family.</text>
</comment>
<feature type="compositionally biased region" description="Basic and acidic residues" evidence="2">
    <location>
        <begin position="1283"/>
        <end position="1302"/>
    </location>
</feature>
<dbReference type="RefSeq" id="XP_037148551.1">
    <property type="nucleotide sequence ID" value="XM_037295853.1"/>
</dbReference>
<dbReference type="SUPFAM" id="SSF52540">
    <property type="entry name" value="P-loop containing nucleoside triphosphate hydrolases"/>
    <property type="match status" value="1"/>
</dbReference>
<evidence type="ECO:0000256" key="1">
    <source>
        <dbReference type="ARBA" id="ARBA00007920"/>
    </source>
</evidence>
<evidence type="ECO:0000313" key="6">
    <source>
        <dbReference type="Proteomes" id="UP000593566"/>
    </source>
</evidence>
<feature type="domain" description="DUF676" evidence="3">
    <location>
        <begin position="29"/>
        <end position="170"/>
    </location>
</feature>
<feature type="region of interest" description="Disordered" evidence="2">
    <location>
        <begin position="837"/>
        <end position="1149"/>
    </location>
</feature>
<dbReference type="GO" id="GO:0043531">
    <property type="term" value="F:ADP binding"/>
    <property type="evidence" value="ECO:0007669"/>
    <property type="project" value="InterPro"/>
</dbReference>
<feature type="compositionally biased region" description="Polar residues" evidence="2">
    <location>
        <begin position="1210"/>
        <end position="1229"/>
    </location>
</feature>
<evidence type="ECO:0000313" key="5">
    <source>
        <dbReference type="EMBL" id="KAF6219116.1"/>
    </source>
</evidence>
<dbReference type="SUPFAM" id="SSF53474">
    <property type="entry name" value="alpha/beta-Hydrolases"/>
    <property type="match status" value="1"/>
</dbReference>
<feature type="compositionally biased region" description="Acidic residues" evidence="2">
    <location>
        <begin position="901"/>
        <end position="910"/>
    </location>
</feature>
<dbReference type="EMBL" id="JACCJB010000020">
    <property type="protein sequence ID" value="KAF6219116.1"/>
    <property type="molecule type" value="Genomic_DNA"/>
</dbReference>
<evidence type="ECO:0000256" key="2">
    <source>
        <dbReference type="SAM" id="MobiDB-lite"/>
    </source>
</evidence>
<feature type="region of interest" description="Disordered" evidence="2">
    <location>
        <begin position="313"/>
        <end position="368"/>
    </location>
</feature>
<feature type="compositionally biased region" description="Low complexity" evidence="2">
    <location>
        <begin position="838"/>
        <end position="847"/>
    </location>
</feature>
<dbReference type="InterPro" id="IPR007751">
    <property type="entry name" value="DUF676_lipase-like"/>
</dbReference>
<reference evidence="5 6" key="1">
    <citation type="journal article" date="2020" name="Genomics">
        <title>Complete, high-quality genomes from long-read metagenomic sequencing of two wolf lichen thalli reveals enigmatic genome architecture.</title>
        <authorList>
            <person name="McKenzie S.K."/>
            <person name="Walston R.F."/>
            <person name="Allen J.L."/>
        </authorList>
    </citation>
    <scope>NUCLEOTIDE SEQUENCE [LARGE SCALE GENOMIC DNA]</scope>
    <source>
        <strain evidence="5">WasteWater1</strain>
    </source>
</reference>
<feature type="compositionally biased region" description="Polar residues" evidence="2">
    <location>
        <begin position="913"/>
        <end position="924"/>
    </location>
</feature>
<evidence type="ECO:0000259" key="4">
    <source>
        <dbReference type="Pfam" id="PF13191"/>
    </source>
</evidence>
<dbReference type="PANTHER" id="PTHR48187">
    <property type="entry name" value="LD21810P"/>
    <property type="match status" value="1"/>
</dbReference>
<feature type="region of interest" description="Disordered" evidence="2">
    <location>
        <begin position="1195"/>
        <end position="1355"/>
    </location>
</feature>
<dbReference type="Pfam" id="PF13191">
    <property type="entry name" value="AAA_16"/>
    <property type="match status" value="1"/>
</dbReference>
<organism evidence="5 6">
    <name type="scientific">Letharia lupina</name>
    <dbReference type="NCBI Taxonomy" id="560253"/>
    <lineage>
        <taxon>Eukaryota</taxon>
        <taxon>Fungi</taxon>
        <taxon>Dikarya</taxon>
        <taxon>Ascomycota</taxon>
        <taxon>Pezizomycotina</taxon>
        <taxon>Lecanoromycetes</taxon>
        <taxon>OSLEUM clade</taxon>
        <taxon>Lecanoromycetidae</taxon>
        <taxon>Lecanorales</taxon>
        <taxon>Lecanorineae</taxon>
        <taxon>Parmeliaceae</taxon>
        <taxon>Letharia</taxon>
    </lineage>
</organism>
<feature type="compositionally biased region" description="Low complexity" evidence="2">
    <location>
        <begin position="1044"/>
        <end position="1057"/>
    </location>
</feature>
<feature type="compositionally biased region" description="Polar residues" evidence="2">
    <location>
        <begin position="1137"/>
        <end position="1149"/>
    </location>
</feature>
<evidence type="ECO:0008006" key="7">
    <source>
        <dbReference type="Google" id="ProtNLM"/>
    </source>
</evidence>
<sequence>MMAASGAPEVSRFGLSQIYAPIGGGLVDVVFVHGLNGNPHNTWTSERSKTFWPAQLLPPILTDERARILVYGYDADVTSFTDGVSTDKIHNHAEHLVAELVANRRIRKASERPIIFVAHSLGGLVVKRALIYSSEIRGIYTEHLRSIYVSTFGILFLGTPHKGSDVAEWGSRLEWICSVALPSRLVDTQPQLVDALKKKNETLQNIDRQFIQLMNRFHVYFFHEGKPTNLKGTLKYIVDEESASPTVQDVERASIQADHSHMCKFESDAAPGFDLVAEGIQRYAGEAPAVVSGRWDEEKKARLAQKQAAVEELIPGSLKATPQTDSSSTNSSTPDTSQILPPKDARNPPQIESKNNATNTPVSPVKPTEPYFIVPPGFRPNTFFVGMEKEYQELDRRLFDKRRRDGTACVLLHGQPGSGKSHLARQYVNKNRKKFGGGVFWITAKSKEERYHAFWNLKQKVVCRDKPELCDGINGKDFVPLVKAWFEGRQEWLVVFDGVTVERDEDTTDFANFVPDSRNSSIIYISRARSLESKQRLLRPFPIKVGPLKEDDAKKLLFKELHIKRPTEAEKRKANELVRNIGGLPLAINAISQRLADTHEPLTKYKLSYSADPTIEETYNKILDDLQRLGHMEAWNLIHILCWFGHEIPVEMVHLGLRILRTNVEVRATEIGGRPDINTTFGELRRYALIERNEPDDVDSMSSSRNSLVDPEPIDMLKIHSVVQNFCCDSLNTRGLLPQWLGYAVGLFSFSYHQADVKIKHRPDTARVSDYRYYKVHGQRLWDHSVHYESKTQDLGSIRQILQPTLSIINEEILQHEPSSSQESLKNGIFQISIFDRTSSSSDSGPGPLTPDHRPTPPPLDNETLFGFPKGKTADSPGSFDAASVGTLPKIVGYSPRLPDLDDIGYESEQEGQRTSRPMQQDLSGHTARPSPPSLAPPTAKTYNEDWQVVPSAWKPRKPRGRRDLGSFRPTTARPQIDRRSVAGSVVQSDPDDRQVRETSPAFKSLKKVQSRSPPPSRNGIASLFQRGPLGRTTAPPVTQTTWAGIAAGRAGQQPQQRSNGPSSATAGRPAAPMIMERGRSRESLRSRRDNARSSPSPLGSEFVPRRGSAADTGEENVRTGPAYPAYTNERPPAGFQYTNPYPGSSSSLAQIAQGRPIDRNLPYYNPPPLGPNLAPLPVEESITITTKRPLPPYLYEQPPSPFFPPPESHYSSQPQSRTSPHQPYQQVYNAPYPPPIMPAIPKGYYSQPMSRHHSDQSRDSTAETDPVRYPSNISPRILPSDALRERHSDGRPFRKSPKTDFARPIYSAHSSPRIQPHDLSHTGGWAYPSPSHSAPDPYDMSMSRSSSGPGVAVSDAPSRIIRFDNAGSVQFGEHQPISLEEARRRTKQHAVRLQDRHREMEALKEVDEESWRRRRVEEWERQKGRVMQEGEGRRESAPYPENNLIPTEEGIVREGRPRGLSAPNMDEAVGLGVNLG</sequence>
<gene>
    <name evidence="5" type="ORF">HO133_004941</name>
</gene>
<feature type="compositionally biased region" description="Pro residues" evidence="2">
    <location>
        <begin position="1199"/>
        <end position="1208"/>
    </location>
</feature>
<feature type="compositionally biased region" description="Low complexity" evidence="2">
    <location>
        <begin position="321"/>
        <end position="338"/>
    </location>
</feature>
<feature type="compositionally biased region" description="Polar residues" evidence="2">
    <location>
        <begin position="350"/>
        <end position="362"/>
    </location>
</feature>
<dbReference type="Proteomes" id="UP000593566">
    <property type="component" value="Unassembled WGS sequence"/>
</dbReference>
<keyword evidence="6" id="KW-1185">Reference proteome</keyword>
<dbReference type="Gene3D" id="3.40.50.300">
    <property type="entry name" value="P-loop containing nucleotide triphosphate hydrolases"/>
    <property type="match status" value="1"/>
</dbReference>
<dbReference type="InterPro" id="IPR041664">
    <property type="entry name" value="AAA_16"/>
</dbReference>
<dbReference type="GeneID" id="59333347"/>